<organism evidence="2 3">
    <name type="scientific">Ophiobolus disseminans</name>
    <dbReference type="NCBI Taxonomy" id="1469910"/>
    <lineage>
        <taxon>Eukaryota</taxon>
        <taxon>Fungi</taxon>
        <taxon>Dikarya</taxon>
        <taxon>Ascomycota</taxon>
        <taxon>Pezizomycotina</taxon>
        <taxon>Dothideomycetes</taxon>
        <taxon>Pleosporomycetidae</taxon>
        <taxon>Pleosporales</taxon>
        <taxon>Pleosporineae</taxon>
        <taxon>Phaeosphaeriaceae</taxon>
        <taxon>Ophiobolus</taxon>
    </lineage>
</organism>
<dbReference type="OrthoDB" id="265717at2759"/>
<dbReference type="Pfam" id="PF00856">
    <property type="entry name" value="SET"/>
    <property type="match status" value="1"/>
</dbReference>
<dbReference type="InterPro" id="IPR046341">
    <property type="entry name" value="SET_dom_sf"/>
</dbReference>
<dbReference type="Proteomes" id="UP000799424">
    <property type="component" value="Unassembled WGS sequence"/>
</dbReference>
<dbReference type="Gene3D" id="2.170.270.10">
    <property type="entry name" value="SET domain"/>
    <property type="match status" value="1"/>
</dbReference>
<dbReference type="SUPFAM" id="SSF82199">
    <property type="entry name" value="SET domain"/>
    <property type="match status" value="1"/>
</dbReference>
<dbReference type="PANTHER" id="PTHR47332">
    <property type="entry name" value="SET DOMAIN-CONTAINING PROTEIN 5"/>
    <property type="match status" value="1"/>
</dbReference>
<evidence type="ECO:0000313" key="3">
    <source>
        <dbReference type="Proteomes" id="UP000799424"/>
    </source>
</evidence>
<dbReference type="PANTHER" id="PTHR47332:SF4">
    <property type="entry name" value="SET DOMAIN-CONTAINING PROTEIN 5"/>
    <property type="match status" value="1"/>
</dbReference>
<dbReference type="CDD" id="cd20071">
    <property type="entry name" value="SET_SMYD"/>
    <property type="match status" value="1"/>
</dbReference>
<dbReference type="AlphaFoldDB" id="A0A6A6ZYW5"/>
<dbReference type="EMBL" id="MU006227">
    <property type="protein sequence ID" value="KAF2825868.1"/>
    <property type="molecule type" value="Genomic_DNA"/>
</dbReference>
<dbReference type="InterPro" id="IPR001214">
    <property type="entry name" value="SET_dom"/>
</dbReference>
<feature type="non-terminal residue" evidence="2">
    <location>
        <position position="197"/>
    </location>
</feature>
<evidence type="ECO:0000259" key="1">
    <source>
        <dbReference type="PROSITE" id="PS50280"/>
    </source>
</evidence>
<feature type="non-terminal residue" evidence="2">
    <location>
        <position position="1"/>
    </location>
</feature>
<proteinExistence type="predicted"/>
<evidence type="ECO:0000313" key="2">
    <source>
        <dbReference type="EMBL" id="KAF2825868.1"/>
    </source>
</evidence>
<dbReference type="InterPro" id="IPR053185">
    <property type="entry name" value="SET_domain_protein"/>
</dbReference>
<protein>
    <submittedName>
        <fullName evidence="2">SET domain-containing protein</fullName>
    </submittedName>
</protein>
<dbReference type="PROSITE" id="PS50280">
    <property type="entry name" value="SET"/>
    <property type="match status" value="1"/>
</dbReference>
<keyword evidence="3" id="KW-1185">Reference proteome</keyword>
<feature type="domain" description="SET" evidence="1">
    <location>
        <begin position="4"/>
        <end position="154"/>
    </location>
</feature>
<name>A0A6A6ZYW5_9PLEO</name>
<gene>
    <name evidence="2" type="ORF">CC86DRAFT_244971</name>
</gene>
<dbReference type="SMART" id="SM00317">
    <property type="entry name" value="SET"/>
    <property type="match status" value="1"/>
</dbReference>
<reference evidence="2" key="1">
    <citation type="journal article" date="2020" name="Stud. Mycol.">
        <title>101 Dothideomycetes genomes: a test case for predicting lifestyles and emergence of pathogens.</title>
        <authorList>
            <person name="Haridas S."/>
            <person name="Albert R."/>
            <person name="Binder M."/>
            <person name="Bloem J."/>
            <person name="Labutti K."/>
            <person name="Salamov A."/>
            <person name="Andreopoulos B."/>
            <person name="Baker S."/>
            <person name="Barry K."/>
            <person name="Bills G."/>
            <person name="Bluhm B."/>
            <person name="Cannon C."/>
            <person name="Castanera R."/>
            <person name="Culley D."/>
            <person name="Daum C."/>
            <person name="Ezra D."/>
            <person name="Gonzalez J."/>
            <person name="Henrissat B."/>
            <person name="Kuo A."/>
            <person name="Liang C."/>
            <person name="Lipzen A."/>
            <person name="Lutzoni F."/>
            <person name="Magnuson J."/>
            <person name="Mondo S."/>
            <person name="Nolan M."/>
            <person name="Ohm R."/>
            <person name="Pangilinan J."/>
            <person name="Park H.-J."/>
            <person name="Ramirez L."/>
            <person name="Alfaro M."/>
            <person name="Sun H."/>
            <person name="Tritt A."/>
            <person name="Yoshinaga Y."/>
            <person name="Zwiers L.-H."/>
            <person name="Turgeon B."/>
            <person name="Goodwin S."/>
            <person name="Spatafora J."/>
            <person name="Crous P."/>
            <person name="Grigoriev I."/>
        </authorList>
    </citation>
    <scope>NUCLEOTIDE SEQUENCE</scope>
    <source>
        <strain evidence="2">CBS 113818</strain>
    </source>
</reference>
<accession>A0A6A6ZYW5</accession>
<sequence length="197" mass="21953">DSRHLIEVKESKGRGLGVVAIADIPRGTRVVAEAGLLQIDRSHTGSKDILRAFESRLPSEKSAYLELHAYACNALKRTTEQELGMPWLRISALHRKVLSIWDANTFGDVFPLGSRLNHSCIPNINFAYNPSLEKETFHAVRDIAGGDELTVMYINGVSHTYSQRQAELTKWGFTCTCPGCDTTAADHEEKEEKRAKL</sequence>